<gene>
    <name evidence="6" type="ORF">ACFF45_34390</name>
</gene>
<evidence type="ECO:0000259" key="4">
    <source>
        <dbReference type="Pfam" id="PF00501"/>
    </source>
</evidence>
<evidence type="ECO:0000313" key="7">
    <source>
        <dbReference type="Proteomes" id="UP001589709"/>
    </source>
</evidence>
<evidence type="ECO:0000256" key="1">
    <source>
        <dbReference type="ARBA" id="ARBA00006432"/>
    </source>
</evidence>
<dbReference type="InterPro" id="IPR000873">
    <property type="entry name" value="AMP-dep_synth/lig_dom"/>
</dbReference>
<dbReference type="RefSeq" id="WP_381350925.1">
    <property type="nucleotide sequence ID" value="NZ_JBHMCY010000124.1"/>
</dbReference>
<dbReference type="Gene3D" id="3.40.50.12780">
    <property type="entry name" value="N-terminal domain of ligase-like"/>
    <property type="match status" value="1"/>
</dbReference>
<dbReference type="Pfam" id="PF00501">
    <property type="entry name" value="AMP-binding"/>
    <property type="match status" value="1"/>
</dbReference>
<dbReference type="InterPro" id="IPR025110">
    <property type="entry name" value="AMP-bd_C"/>
</dbReference>
<feature type="domain" description="AMP-binding enzyme C-terminal" evidence="5">
    <location>
        <begin position="469"/>
        <end position="546"/>
    </location>
</feature>
<evidence type="ECO:0000313" key="6">
    <source>
        <dbReference type="EMBL" id="MFB9467636.1"/>
    </source>
</evidence>
<dbReference type="EMBL" id="JBHMCY010000124">
    <property type="protein sequence ID" value="MFB9467636.1"/>
    <property type="molecule type" value="Genomic_DNA"/>
</dbReference>
<evidence type="ECO:0000256" key="3">
    <source>
        <dbReference type="SAM" id="MobiDB-lite"/>
    </source>
</evidence>
<comment type="similarity">
    <text evidence="1">Belongs to the ATP-dependent AMP-binding enzyme family.</text>
</comment>
<dbReference type="PANTHER" id="PTHR43201">
    <property type="entry name" value="ACYL-COA SYNTHETASE"/>
    <property type="match status" value="1"/>
</dbReference>
<dbReference type="Gene3D" id="3.30.300.30">
    <property type="match status" value="1"/>
</dbReference>
<dbReference type="InterPro" id="IPR042099">
    <property type="entry name" value="ANL_N_sf"/>
</dbReference>
<accession>A0ABV5NBG6</accession>
<dbReference type="InterPro" id="IPR045851">
    <property type="entry name" value="AMP-bd_C_sf"/>
</dbReference>
<organism evidence="6 7">
    <name type="scientific">Streptomyces cinereospinus</name>
    <dbReference type="NCBI Taxonomy" id="285561"/>
    <lineage>
        <taxon>Bacteria</taxon>
        <taxon>Bacillati</taxon>
        <taxon>Actinomycetota</taxon>
        <taxon>Actinomycetes</taxon>
        <taxon>Kitasatosporales</taxon>
        <taxon>Streptomycetaceae</taxon>
        <taxon>Streptomyces</taxon>
    </lineage>
</organism>
<evidence type="ECO:0000259" key="5">
    <source>
        <dbReference type="Pfam" id="PF13193"/>
    </source>
</evidence>
<keyword evidence="2" id="KW-0436">Ligase</keyword>
<dbReference type="Pfam" id="PF13193">
    <property type="entry name" value="AMP-binding_C"/>
    <property type="match status" value="1"/>
</dbReference>
<keyword evidence="7" id="KW-1185">Reference proteome</keyword>
<comment type="caution">
    <text evidence="6">The sequence shown here is derived from an EMBL/GenBank/DDBJ whole genome shotgun (WGS) entry which is preliminary data.</text>
</comment>
<feature type="region of interest" description="Disordered" evidence="3">
    <location>
        <begin position="167"/>
        <end position="205"/>
    </location>
</feature>
<proteinExistence type="inferred from homology"/>
<feature type="domain" description="AMP-dependent synthetase/ligase" evidence="4">
    <location>
        <begin position="21"/>
        <end position="418"/>
    </location>
</feature>
<dbReference type="PANTHER" id="PTHR43201:SF5">
    <property type="entry name" value="MEDIUM-CHAIN ACYL-COA LIGASE ACSF2, MITOCHONDRIAL"/>
    <property type="match status" value="1"/>
</dbReference>
<reference evidence="6 7" key="1">
    <citation type="submission" date="2024-09" db="EMBL/GenBank/DDBJ databases">
        <authorList>
            <person name="Sun Q."/>
            <person name="Mori K."/>
        </authorList>
    </citation>
    <scope>NUCLEOTIDE SEQUENCE [LARGE SCALE GENOMIC DNA]</scope>
    <source>
        <strain evidence="6 7">JCM 6917</strain>
    </source>
</reference>
<protein>
    <submittedName>
        <fullName evidence="6">Class I adenylate-forming enzyme family protein</fullName>
    </submittedName>
</protein>
<dbReference type="SUPFAM" id="SSF56801">
    <property type="entry name" value="Acetyl-CoA synthetase-like"/>
    <property type="match status" value="1"/>
</dbReference>
<feature type="region of interest" description="Disordered" evidence="3">
    <location>
        <begin position="560"/>
        <end position="591"/>
    </location>
</feature>
<evidence type="ECO:0000256" key="2">
    <source>
        <dbReference type="ARBA" id="ARBA00022598"/>
    </source>
</evidence>
<sequence length="591" mass="62391">MSTPRPESTTTPLTFGEALERAAARGTHSAVRDGTRWRTWRECRIEAARTARSLTRSGLRAGDVLATQLPNSWELVVLHAATAETGILLLPLHTNYGVHEMRSLLDQSKAVAVVARGAHRGHDRVDDLVALRERCPSLRQVWVSCDRPSDSHAARLEKLGLLESDELSRPAGSWDPAAVREDDAPSGARDADGPGGAPVDRPRDPYAPMMLLASSGTTSRRPKLCVHSHAGLLGNAAAVAADGGLGASDTIVSASPLSHAFGLLSVHLALVTGGRVGLFEGWDARRFLEVLRTASATAAFAVPAQLRDVMAVLREEGPESSTVPGLREVRTGGAHVPRELADEVRHTLGARLIVQWGMTEIGAGTYTRPGDPPEATSTIGRPMSGAEVRVVDREGTPVEPGTTGELQYRSPYMFHGYHAAPELTRAALTGDGWLRSGDLAALGPDGSVGYRGRSDELINRGGLKFNALEVEELLKDLPQLAQHAVLGRPDPRLGQRSCLVASLREGATGLTLSEVTAHLSAKGLATYKLPEQLVIVDALPTTVTGKIARSRLRELSLPPLATSGAPVTAAETSAAAATAGAAAPGPRAVRP</sequence>
<name>A0ABV5NBG6_9ACTN</name>
<dbReference type="Proteomes" id="UP001589709">
    <property type="component" value="Unassembled WGS sequence"/>
</dbReference>